<protein>
    <submittedName>
        <fullName evidence="2">Uncharacterized protein</fullName>
    </submittedName>
</protein>
<reference evidence="2 3" key="1">
    <citation type="submission" date="2024-11" db="EMBL/GenBank/DDBJ databases">
        <title>A near-complete genome assembly of Cinchona calisaya.</title>
        <authorList>
            <person name="Lian D.C."/>
            <person name="Zhao X.W."/>
            <person name="Wei L."/>
        </authorList>
    </citation>
    <scope>NUCLEOTIDE SEQUENCE [LARGE SCALE GENOMIC DNA]</scope>
    <source>
        <tissue evidence="2">Nenye</tissue>
    </source>
</reference>
<evidence type="ECO:0000313" key="3">
    <source>
        <dbReference type="Proteomes" id="UP001630127"/>
    </source>
</evidence>
<organism evidence="2 3">
    <name type="scientific">Cinchona calisaya</name>
    <dbReference type="NCBI Taxonomy" id="153742"/>
    <lineage>
        <taxon>Eukaryota</taxon>
        <taxon>Viridiplantae</taxon>
        <taxon>Streptophyta</taxon>
        <taxon>Embryophyta</taxon>
        <taxon>Tracheophyta</taxon>
        <taxon>Spermatophyta</taxon>
        <taxon>Magnoliopsida</taxon>
        <taxon>eudicotyledons</taxon>
        <taxon>Gunneridae</taxon>
        <taxon>Pentapetalae</taxon>
        <taxon>asterids</taxon>
        <taxon>lamiids</taxon>
        <taxon>Gentianales</taxon>
        <taxon>Rubiaceae</taxon>
        <taxon>Cinchonoideae</taxon>
        <taxon>Cinchoneae</taxon>
        <taxon>Cinchona</taxon>
    </lineage>
</organism>
<dbReference type="Proteomes" id="UP001630127">
    <property type="component" value="Unassembled WGS sequence"/>
</dbReference>
<proteinExistence type="predicted"/>
<name>A0ABD3AB09_9GENT</name>
<evidence type="ECO:0000256" key="1">
    <source>
        <dbReference type="SAM" id="MobiDB-lite"/>
    </source>
</evidence>
<sequence length="213" mass="22563">MLFRKPIMYVLEAPKHDDAALNGGASKTDMNVGTMRLICMVSHFMSDANVELHDRTEANSKENIEDGNETLNGGTTESSETVEGGVNSGRPMRLMTKVNSKGNIEDGNGTINGGTTVGGEAVEDSANSRESVRLMCMVSHLDDYIDYGKPPPKSQVLDGEQGAAQEAASNQGASAEFQRAGNVGSSGNEFQRACPARSAGANQAQAHTEDEHV</sequence>
<feature type="region of interest" description="Disordered" evidence="1">
    <location>
        <begin position="166"/>
        <end position="213"/>
    </location>
</feature>
<keyword evidence="3" id="KW-1185">Reference proteome</keyword>
<gene>
    <name evidence="2" type="ORF">ACH5RR_008236</name>
</gene>
<feature type="compositionally biased region" description="Polar residues" evidence="1">
    <location>
        <begin position="69"/>
        <end position="81"/>
    </location>
</feature>
<comment type="caution">
    <text evidence="2">The sequence shown here is derived from an EMBL/GenBank/DDBJ whole genome shotgun (WGS) entry which is preliminary data.</text>
</comment>
<feature type="region of interest" description="Disordered" evidence="1">
    <location>
        <begin position="61"/>
        <end position="90"/>
    </location>
</feature>
<evidence type="ECO:0000313" key="2">
    <source>
        <dbReference type="EMBL" id="KAL3528914.1"/>
    </source>
</evidence>
<dbReference type="EMBL" id="JBJUIK010000004">
    <property type="protein sequence ID" value="KAL3528914.1"/>
    <property type="molecule type" value="Genomic_DNA"/>
</dbReference>
<accession>A0ABD3AB09</accession>
<dbReference type="AlphaFoldDB" id="A0ABD3AB09"/>